<dbReference type="EMBL" id="QNVT01000020">
    <property type="protein sequence ID" value="REC60817.1"/>
    <property type="molecule type" value="Genomic_DNA"/>
</dbReference>
<name>A0A3D9C4L2_9FLAO</name>
<keyword evidence="2" id="KW-1185">Reference proteome</keyword>
<accession>A0A3D9C4L2</accession>
<evidence type="ECO:0000313" key="1">
    <source>
        <dbReference type="EMBL" id="REC60817.1"/>
    </source>
</evidence>
<evidence type="ECO:0000313" key="2">
    <source>
        <dbReference type="Proteomes" id="UP000256686"/>
    </source>
</evidence>
<dbReference type="AlphaFoldDB" id="A0A3D9C4L2"/>
<dbReference type="RefSeq" id="WP_115972250.1">
    <property type="nucleotide sequence ID" value="NZ_QNVT01000020.1"/>
</dbReference>
<dbReference type="Proteomes" id="UP000256686">
    <property type="component" value="Unassembled WGS sequence"/>
</dbReference>
<protein>
    <recommendedName>
        <fullName evidence="3">Apea-like HEPN domain-containing protein</fullName>
    </recommendedName>
</protein>
<organism evidence="1 2">
    <name type="scientific">Chryseobacterium pennae</name>
    <dbReference type="NCBI Taxonomy" id="2258962"/>
    <lineage>
        <taxon>Bacteria</taxon>
        <taxon>Pseudomonadati</taxon>
        <taxon>Bacteroidota</taxon>
        <taxon>Flavobacteriia</taxon>
        <taxon>Flavobacteriales</taxon>
        <taxon>Weeksellaceae</taxon>
        <taxon>Chryseobacterium group</taxon>
        <taxon>Chryseobacterium</taxon>
    </lineage>
</organism>
<evidence type="ECO:0008006" key="3">
    <source>
        <dbReference type="Google" id="ProtNLM"/>
    </source>
</evidence>
<proteinExistence type="predicted"/>
<comment type="caution">
    <text evidence="1">The sequence shown here is derived from an EMBL/GenBank/DDBJ whole genome shotgun (WGS) entry which is preliminary data.</text>
</comment>
<gene>
    <name evidence="1" type="ORF">DRF65_18600</name>
</gene>
<sequence>MEREIINFNGQYEVFRNNIDNLEVRIIETEDLTEQNRIVEIQNVYSTLDVKMRLAFGIREIRLNNDFVSDKEDDLKLCHLLYYKLADLWFAYDTYLKFYKIVAGADKNNVDWIDANVHNNYASTDAIILARNSANGSFQNLYNNNQKRRNFIEYLMHCKTNASPSQKRRIDQIIIKIQQQIFIFTNSEILTISYAVRNNFVHNGETTVVPDNFGYKNKSHLLKVLYSYLAITLLVSSNITFSRI</sequence>
<reference evidence="2" key="1">
    <citation type="submission" date="2018-06" db="EMBL/GenBank/DDBJ databases">
        <authorList>
            <person name="Lum Nde A."/>
            <person name="Hugo C."/>
        </authorList>
    </citation>
    <scope>NUCLEOTIDE SEQUENCE [LARGE SCALE GENOMIC DNA]</scope>
    <source>
        <strain evidence="2">1_F178</strain>
    </source>
</reference>